<sequence>MIGHWSAGVQKREFACDESSPLSGVQLWPFQSVKCAGGVSVIPSHQMSPSSVSATLVKIEFPFSIVRMAFALVFQPVPGATPKNPNSGFVAYRRPSSPKRIQAMSSPRVSTFQPLIVGSNIARFVLPHADGKAAAT</sequence>
<reference evidence="1" key="1">
    <citation type="submission" date="2020-05" db="EMBL/GenBank/DDBJ databases">
        <authorList>
            <person name="Chiriac C."/>
            <person name="Salcher M."/>
            <person name="Ghai R."/>
            <person name="Kavagutti S V."/>
        </authorList>
    </citation>
    <scope>NUCLEOTIDE SEQUENCE</scope>
</reference>
<protein>
    <submittedName>
        <fullName evidence="1">Unannotated protein</fullName>
    </submittedName>
</protein>
<evidence type="ECO:0000313" key="1">
    <source>
        <dbReference type="EMBL" id="CAB5055634.1"/>
    </source>
</evidence>
<dbReference type="EMBL" id="CAFBQN010000019">
    <property type="protein sequence ID" value="CAB5055634.1"/>
    <property type="molecule type" value="Genomic_DNA"/>
</dbReference>
<name>A0A6J7TNW7_9ZZZZ</name>
<organism evidence="1">
    <name type="scientific">freshwater metagenome</name>
    <dbReference type="NCBI Taxonomy" id="449393"/>
    <lineage>
        <taxon>unclassified sequences</taxon>
        <taxon>metagenomes</taxon>
        <taxon>ecological metagenomes</taxon>
    </lineage>
</organism>
<gene>
    <name evidence="1" type="ORF">UFOPK4319_00446</name>
</gene>
<dbReference type="AlphaFoldDB" id="A0A6J7TNW7"/>
<accession>A0A6J7TNW7</accession>
<proteinExistence type="predicted"/>